<dbReference type="AlphaFoldDB" id="A0A8X7V779"/>
<comment type="caution">
    <text evidence="1">The sequence shown here is derived from an EMBL/GenBank/DDBJ whole genome shotgun (WGS) entry which is preliminary data.</text>
</comment>
<proteinExistence type="predicted"/>
<dbReference type="Proteomes" id="UP000886595">
    <property type="component" value="Unassembled WGS sequence"/>
</dbReference>
<evidence type="ECO:0000313" key="1">
    <source>
        <dbReference type="EMBL" id="KAG2304697.1"/>
    </source>
</evidence>
<accession>A0A8X7V779</accession>
<dbReference type="OrthoDB" id="1899337at2759"/>
<protein>
    <submittedName>
        <fullName evidence="1">Uncharacterized protein</fullName>
    </submittedName>
</protein>
<dbReference type="PANTHER" id="PTHR36720">
    <property type="entry name" value="TAF RNA POLYMERASE I SUBUNIT A"/>
    <property type="match status" value="1"/>
</dbReference>
<organism evidence="1 2">
    <name type="scientific">Brassica carinata</name>
    <name type="common">Ethiopian mustard</name>
    <name type="synonym">Abyssinian cabbage</name>
    <dbReference type="NCBI Taxonomy" id="52824"/>
    <lineage>
        <taxon>Eukaryota</taxon>
        <taxon>Viridiplantae</taxon>
        <taxon>Streptophyta</taxon>
        <taxon>Embryophyta</taxon>
        <taxon>Tracheophyta</taxon>
        <taxon>Spermatophyta</taxon>
        <taxon>Magnoliopsida</taxon>
        <taxon>eudicotyledons</taxon>
        <taxon>Gunneridae</taxon>
        <taxon>Pentapetalae</taxon>
        <taxon>rosids</taxon>
        <taxon>malvids</taxon>
        <taxon>Brassicales</taxon>
        <taxon>Brassicaceae</taxon>
        <taxon>Brassiceae</taxon>
        <taxon>Brassica</taxon>
    </lineage>
</organism>
<evidence type="ECO:0000313" key="2">
    <source>
        <dbReference type="Proteomes" id="UP000886595"/>
    </source>
</evidence>
<gene>
    <name evidence="1" type="ORF">Bca52824_033348</name>
</gene>
<dbReference type="EMBL" id="JAAMPC010000007">
    <property type="protein sequence ID" value="KAG2304697.1"/>
    <property type="molecule type" value="Genomic_DNA"/>
</dbReference>
<sequence length="152" mass="17027">MESVSNMSESRSDFIAKCSARNESVYSVEIPLETSQSPQHFTCPPRIYASSEDNEETLKDGVAFDSALIQILGDMDPWLLPLKPPEDPDYHRKIVNDSYYKDAVAYMRLTIQSPRYVSLAALHPAGAVITTLLQLQNHNLFNNPKAKALCSH</sequence>
<dbReference type="PANTHER" id="PTHR36720:SF1">
    <property type="entry name" value="TAF RNA POLYMERASE I SUBUNIT A"/>
    <property type="match status" value="1"/>
</dbReference>
<name>A0A8X7V779_BRACI</name>
<reference evidence="1 2" key="1">
    <citation type="submission" date="2020-02" db="EMBL/GenBank/DDBJ databases">
        <authorList>
            <person name="Ma Q."/>
            <person name="Huang Y."/>
            <person name="Song X."/>
            <person name="Pei D."/>
        </authorList>
    </citation>
    <scope>NUCLEOTIDE SEQUENCE [LARGE SCALE GENOMIC DNA]</scope>
    <source>
        <strain evidence="1">Sxm20200214</strain>
        <tissue evidence="1">Leaf</tissue>
    </source>
</reference>
<keyword evidence="2" id="KW-1185">Reference proteome</keyword>